<feature type="compositionally biased region" description="Basic and acidic residues" evidence="7">
    <location>
        <begin position="107"/>
        <end position="126"/>
    </location>
</feature>
<feature type="repeat" description="ANK" evidence="6">
    <location>
        <begin position="1208"/>
        <end position="1240"/>
    </location>
</feature>
<feature type="repeat" description="ANK" evidence="6">
    <location>
        <begin position="1175"/>
        <end position="1207"/>
    </location>
</feature>
<dbReference type="Pfam" id="PF12796">
    <property type="entry name" value="Ank_2"/>
    <property type="match status" value="2"/>
</dbReference>
<feature type="repeat" description="ANK" evidence="6">
    <location>
        <begin position="1241"/>
        <end position="1265"/>
    </location>
</feature>
<feature type="compositionally biased region" description="Basic and acidic residues" evidence="7">
    <location>
        <begin position="443"/>
        <end position="485"/>
    </location>
</feature>
<dbReference type="InterPro" id="IPR043550">
    <property type="entry name" value="EHMT1/EHMT2"/>
</dbReference>
<feature type="repeat" description="ANK" evidence="6">
    <location>
        <begin position="1341"/>
        <end position="1373"/>
    </location>
</feature>
<keyword evidence="5" id="KW-1053">Target membrane</keyword>
<feature type="domain" description="EHMT1/2 cysteine-rich region" evidence="8">
    <location>
        <begin position="947"/>
        <end position="1044"/>
    </location>
</feature>
<feature type="region of interest" description="Disordered" evidence="7">
    <location>
        <begin position="190"/>
        <end position="218"/>
    </location>
</feature>
<keyword evidence="6" id="KW-0040">ANK repeat</keyword>
<evidence type="ECO:0000259" key="8">
    <source>
        <dbReference type="Pfam" id="PF21533"/>
    </source>
</evidence>
<keyword evidence="9" id="KW-1185">Reference proteome</keyword>
<feature type="non-terminal residue" evidence="10">
    <location>
        <position position="1380"/>
    </location>
</feature>
<dbReference type="PRINTS" id="PR01415">
    <property type="entry name" value="ANKYRIN"/>
</dbReference>
<dbReference type="InterPro" id="IPR036770">
    <property type="entry name" value="Ankyrin_rpt-contain_sf"/>
</dbReference>
<evidence type="ECO:0000256" key="5">
    <source>
        <dbReference type="ARBA" id="ARBA00023298"/>
    </source>
</evidence>
<comment type="subcellular location">
    <subcellularLocation>
        <location evidence="1">Target cell membrane</location>
    </subcellularLocation>
</comment>
<evidence type="ECO:0000256" key="3">
    <source>
        <dbReference type="ARBA" id="ARBA00022537"/>
    </source>
</evidence>
<protein>
    <submittedName>
        <fullName evidence="10">Uncharacterized protein LOC106474548</fullName>
    </submittedName>
</protein>
<dbReference type="SMART" id="SM00248">
    <property type="entry name" value="ANK"/>
    <property type="match status" value="6"/>
</dbReference>
<dbReference type="Pfam" id="PF21533">
    <property type="entry name" value="EHMT1-2_CRR"/>
    <property type="match status" value="1"/>
</dbReference>
<feature type="compositionally biased region" description="Polar residues" evidence="7">
    <location>
        <begin position="72"/>
        <end position="84"/>
    </location>
</feature>
<dbReference type="GeneID" id="106474548"/>
<feature type="compositionally biased region" description="Polar residues" evidence="7">
    <location>
        <begin position="667"/>
        <end position="681"/>
    </location>
</feature>
<feature type="region of interest" description="Disordered" evidence="7">
    <location>
        <begin position="443"/>
        <end position="567"/>
    </location>
</feature>
<dbReference type="Proteomes" id="UP000694941">
    <property type="component" value="Unplaced"/>
</dbReference>
<dbReference type="SUPFAM" id="SSF48403">
    <property type="entry name" value="Ankyrin repeat"/>
    <property type="match status" value="1"/>
</dbReference>
<dbReference type="PANTHER" id="PTHR46307">
    <property type="entry name" value="G9A, ISOFORM B"/>
    <property type="match status" value="1"/>
</dbReference>
<accession>A0ABM1TRS4</accession>
<proteinExistence type="predicted"/>
<feature type="compositionally biased region" description="Basic and acidic residues" evidence="7">
    <location>
        <begin position="190"/>
        <end position="206"/>
    </location>
</feature>
<dbReference type="PROSITE" id="PS50088">
    <property type="entry name" value="ANK_REPEAT"/>
    <property type="match status" value="5"/>
</dbReference>
<sequence>MQSGNSTHWYGRGSRHYRGSYRGWNPFQERFSQKYWHRPLPRDQRRFNLDSRNRLRQQEYIGQPDPKHRNYFSPQTSSTFNSGPSRGKILKNKRFVSYYYTSEPKTEVEKLETNLESTSEQRDSSEKQAPQKSKCKLSTVVVESSENIPVANTEAGTSGNLGIFLESSENKVSESKERFLTHKTKKSECCVTEKPETQKHNDREQQNQRSVVDQSSFSEKDQIAKQKILKIKDKSCKSSASSEVKLKADFDILSNSTLKLQEMNPSVEKKVSPGLSKEKTCFDDLPKTSKKSLGGMGGSISKEKMLSEKTFSHISGVPMKDSVSNVKKSTSELQKEHIKSSCEKGDSCKNSPKAPVTNIFTKLKQEGRAKMSAPSKGDPMQNQALLKLAVSRETTSPAAMIRQAPHDKRPISASLPLSKMAGLKNILNSFMKTSISQVLRTKIDSQSETRSESSDHSSTHLSESLEKSDSKVKNETKDKVAETVEKTVNTGETPHAENEQRTSGNSKEEEHTSEDHPDESCADRSRIESLSSPQARQPIKARKTCPISSTPKSPVPPTSSPVPSTLGVLQNAVLTRQQTVLKAITGKKKKKSRHFKGATYDLYLSKRKKKSKERLGEFSQHKDDASSIAGTETTGSYIDSEEESSRGSEELRTSSELSFQDDESDYSRLSSGRKSAEIPTNENRDYVKTETPVFQSEQKPEGLSLGDSLEKQDTEDNLIDSKIQHQHVGETSKNEQMEVSDRPCSPVTSRCHEVERVEEMEVDNEDSIPTNADTKEDAAVLPTEEPAVPEPSDVVVDKNVKKAEEVSIMKEASDENLMATSETIENGSYVPMDTKSFTSSIASSVKSRQRVKRHLLDDHVDMDSLSVSSSVSTGSDVFGQKKAKKAFRGTIGSAVVVPSPAGDAGPGLLPRVEIVVDSKFPLISSCTCQGTPLDAKTTQTAEAKIYCQAIDAISGRLVGCCNPVTSHQLVRPSVKIPFTAMCEVHLWRLAHHHCCPSCGVFCTQGDFVQCVTTNKGKRQIHLFHKRCKTIQDNGEDPQCPHCGRSSGLKPIRLELNTPTPPIFYLSQKPLFTAPKAKMAFSRQVESKQEEQEETVPSRSFQVPDTGKVLSSAGLPLGPDRTQLEALLVALASDKLQNVRYTVKSFYAPAKSGNVEKILQLIALGFDPNHKFEDHDNETPLHVAASSGHLVVVHLLLQAGAVLDHLTNQLYTPLMYSVQAGHTSVVEYLVKAGAQLDARGEDGMTALHLAARCGSVEICKVLLDTGRINVNIQDDGGWTPVIWASEHSKPVVVRLLLERGADPNLRDNEENVALHWSAFSGCLEISQLFLDIGCDLGAVNEHGDTPLHIASRQDNYDSVVLFLARGADVEAQNKENELPIA</sequence>
<evidence type="ECO:0000256" key="2">
    <source>
        <dbReference type="ARBA" id="ARBA00022483"/>
    </source>
</evidence>
<keyword evidence="5" id="KW-0472">Membrane</keyword>
<evidence type="ECO:0000313" key="9">
    <source>
        <dbReference type="Proteomes" id="UP000694941"/>
    </source>
</evidence>
<feature type="region of interest" description="Disordered" evidence="7">
    <location>
        <begin position="107"/>
        <end position="136"/>
    </location>
</feature>
<keyword evidence="2" id="KW-0268">Exocytosis</keyword>
<evidence type="ECO:0000256" key="6">
    <source>
        <dbReference type="PROSITE-ProRule" id="PRU00023"/>
    </source>
</evidence>
<feature type="compositionally biased region" description="Polar residues" evidence="7">
    <location>
        <begin position="207"/>
        <end position="217"/>
    </location>
</feature>
<feature type="compositionally biased region" description="Polar residues" evidence="7">
    <location>
        <begin position="628"/>
        <end position="637"/>
    </location>
</feature>
<feature type="compositionally biased region" description="Basic and acidic residues" evidence="7">
    <location>
        <begin position="727"/>
        <end position="741"/>
    </location>
</feature>
<feature type="compositionally biased region" description="Basic and acidic residues" evidence="7">
    <location>
        <begin position="750"/>
        <end position="759"/>
    </location>
</feature>
<keyword evidence="4" id="KW-0800">Toxin</keyword>
<organism evidence="9 10">
    <name type="scientific">Limulus polyphemus</name>
    <name type="common">Atlantic horseshoe crab</name>
    <dbReference type="NCBI Taxonomy" id="6850"/>
    <lineage>
        <taxon>Eukaryota</taxon>
        <taxon>Metazoa</taxon>
        <taxon>Ecdysozoa</taxon>
        <taxon>Arthropoda</taxon>
        <taxon>Chelicerata</taxon>
        <taxon>Merostomata</taxon>
        <taxon>Xiphosura</taxon>
        <taxon>Limulidae</taxon>
        <taxon>Limulus</taxon>
    </lineage>
</organism>
<dbReference type="InterPro" id="IPR047762">
    <property type="entry name" value="EHMT_CRR"/>
</dbReference>
<dbReference type="Pfam" id="PF00023">
    <property type="entry name" value="Ank"/>
    <property type="match status" value="1"/>
</dbReference>
<dbReference type="InterPro" id="IPR002110">
    <property type="entry name" value="Ankyrin_rpt"/>
</dbReference>
<feature type="compositionally biased region" description="Basic and acidic residues" evidence="7">
    <location>
        <begin position="494"/>
        <end position="527"/>
    </location>
</feature>
<dbReference type="RefSeq" id="XP_022258580.1">
    <property type="nucleotide sequence ID" value="XM_022402872.1"/>
</dbReference>
<keyword evidence="3" id="KW-1052">Target cell membrane</keyword>
<evidence type="ECO:0000256" key="4">
    <source>
        <dbReference type="ARBA" id="ARBA00023028"/>
    </source>
</evidence>
<evidence type="ECO:0000313" key="10">
    <source>
        <dbReference type="RefSeq" id="XP_022258580.1"/>
    </source>
</evidence>
<evidence type="ECO:0000256" key="7">
    <source>
        <dbReference type="SAM" id="MobiDB-lite"/>
    </source>
</evidence>
<dbReference type="PROSITE" id="PS50297">
    <property type="entry name" value="ANK_REP_REGION"/>
    <property type="match status" value="5"/>
</dbReference>
<reference evidence="10" key="1">
    <citation type="submission" date="2025-08" db="UniProtKB">
        <authorList>
            <consortium name="RefSeq"/>
        </authorList>
    </citation>
    <scope>IDENTIFICATION</scope>
    <source>
        <tissue evidence="10">Muscle</tissue>
    </source>
</reference>
<keyword evidence="4" id="KW-0528">Neurotoxin</keyword>
<evidence type="ECO:0000256" key="1">
    <source>
        <dbReference type="ARBA" id="ARBA00004175"/>
    </source>
</evidence>
<dbReference type="PANTHER" id="PTHR46307:SF4">
    <property type="entry name" value="G9A, ISOFORM B"/>
    <property type="match status" value="1"/>
</dbReference>
<feature type="compositionally biased region" description="Basic and acidic residues" evidence="7">
    <location>
        <begin position="643"/>
        <end position="653"/>
    </location>
</feature>
<feature type="repeat" description="ANK" evidence="6">
    <location>
        <begin position="1275"/>
        <end position="1307"/>
    </location>
</feature>
<name>A0ABM1TRS4_LIMPO</name>
<feature type="region of interest" description="Disordered" evidence="7">
    <location>
        <begin position="58"/>
        <end position="86"/>
    </location>
</feature>
<keyword evidence="4" id="KW-0638">Presynaptic neurotoxin</keyword>
<gene>
    <name evidence="10" type="primary">LOC106474548</name>
</gene>
<dbReference type="Gene3D" id="1.25.40.20">
    <property type="entry name" value="Ankyrin repeat-containing domain"/>
    <property type="match status" value="2"/>
</dbReference>
<feature type="compositionally biased region" description="Basic and acidic residues" evidence="7">
    <location>
        <begin position="613"/>
        <end position="625"/>
    </location>
</feature>
<feature type="region of interest" description="Disordered" evidence="7">
    <location>
        <begin position="606"/>
        <end position="790"/>
    </location>
</feature>
<dbReference type="CDD" id="cd20905">
    <property type="entry name" value="EHMT_ZBD"/>
    <property type="match status" value="1"/>
</dbReference>